<organism evidence="18 19">
    <name type="scientific">Coilia grayii</name>
    <name type="common">Gray's grenadier anchovy</name>
    <dbReference type="NCBI Taxonomy" id="363190"/>
    <lineage>
        <taxon>Eukaryota</taxon>
        <taxon>Metazoa</taxon>
        <taxon>Chordata</taxon>
        <taxon>Craniata</taxon>
        <taxon>Vertebrata</taxon>
        <taxon>Euteleostomi</taxon>
        <taxon>Actinopterygii</taxon>
        <taxon>Neopterygii</taxon>
        <taxon>Teleostei</taxon>
        <taxon>Clupei</taxon>
        <taxon>Clupeiformes</taxon>
        <taxon>Clupeoidei</taxon>
        <taxon>Engraulidae</taxon>
        <taxon>Coilinae</taxon>
        <taxon>Coilia</taxon>
    </lineage>
</organism>
<evidence type="ECO:0000256" key="10">
    <source>
        <dbReference type="ARBA" id="ARBA00023180"/>
    </source>
</evidence>
<dbReference type="Proteomes" id="UP001591681">
    <property type="component" value="Unassembled WGS sequence"/>
</dbReference>
<evidence type="ECO:0000313" key="18">
    <source>
        <dbReference type="EMBL" id="KAL2077233.1"/>
    </source>
</evidence>
<evidence type="ECO:0000256" key="14">
    <source>
        <dbReference type="SAM" id="Phobius"/>
    </source>
</evidence>
<feature type="region of interest" description="Disordered" evidence="13">
    <location>
        <begin position="17"/>
        <end position="133"/>
    </location>
</feature>
<keyword evidence="19" id="KW-1185">Reference proteome</keyword>
<dbReference type="FunFam" id="2.40.160.110:FF:000001">
    <property type="entry name" value="lysosome-associated membrane glycoprotein 2 isoform X2"/>
    <property type="match status" value="1"/>
</dbReference>
<evidence type="ECO:0000256" key="3">
    <source>
        <dbReference type="ARBA" id="ARBA00022475"/>
    </source>
</evidence>
<comment type="caution">
    <text evidence="12">Lacks conserved residue(s) required for the propagation of feature annotation.</text>
</comment>
<evidence type="ECO:0000256" key="9">
    <source>
        <dbReference type="ARBA" id="ARBA00023157"/>
    </source>
</evidence>
<dbReference type="AlphaFoldDB" id="A0ABD1IQI8"/>
<sequence>MFRHTCLTLLLVLASGSLSSSQTSPTVAPTSRAPTVPTTTAAAPPTTAKTTTLAPTTAKTTTLTPTTAKTTTHAPTTHAPTTHAPTTHAPTTHAPTTQNTTSHAPTTQNTTTPSSQNTTTPAPPLPNPETGNYTLRAQVNSTACLMARMGLQVSYKQDQVVQNINLDPKNAKVSGACGSNGSDSTLTLNSEDLSMTFVFVNASNKFHLGSFNVTVTTATGKFSDKNNSLDLWLASLGSSYMCKKEQSYDITAAVTLHTFDLQVQPFAVEEDKFSTAEDCQADGENYIVPIAVGAALAVLILIVLVAYFIGRKKSQSSGYESF</sequence>
<feature type="domain" description="Lysosome-associated membrane glycoprotein 2-like transmembrane" evidence="17">
    <location>
        <begin position="288"/>
        <end position="319"/>
    </location>
</feature>
<evidence type="ECO:0000256" key="2">
    <source>
        <dbReference type="ARBA" id="ARBA00004530"/>
    </source>
</evidence>
<keyword evidence="5 15" id="KW-0732">Signal</keyword>
<feature type="disulfide bond" evidence="12">
    <location>
        <begin position="242"/>
        <end position="279"/>
    </location>
</feature>
<evidence type="ECO:0000313" key="19">
    <source>
        <dbReference type="Proteomes" id="UP001591681"/>
    </source>
</evidence>
<dbReference type="InterPro" id="IPR048528">
    <property type="entry name" value="Lamp2-like_luminal"/>
</dbReference>
<evidence type="ECO:0000256" key="8">
    <source>
        <dbReference type="ARBA" id="ARBA00023136"/>
    </source>
</evidence>
<keyword evidence="9 12" id="KW-1015">Disulfide bond</keyword>
<keyword evidence="11 12" id="KW-0458">Lysosome</keyword>
<evidence type="ECO:0000256" key="1">
    <source>
        <dbReference type="ARBA" id="ARBA00004251"/>
    </source>
</evidence>
<dbReference type="Gene3D" id="2.40.160.110">
    <property type="match status" value="1"/>
</dbReference>
<dbReference type="PANTHER" id="PTHR11506:SF6">
    <property type="entry name" value="LYSOSOME-ASSOCIATED MEMBRANE GLYCOPROTEIN 2"/>
    <property type="match status" value="1"/>
</dbReference>
<keyword evidence="7 14" id="KW-1133">Transmembrane helix</keyword>
<feature type="signal peptide" evidence="15">
    <location>
        <begin position="1"/>
        <end position="21"/>
    </location>
</feature>
<evidence type="ECO:0000256" key="6">
    <source>
        <dbReference type="ARBA" id="ARBA00022753"/>
    </source>
</evidence>
<evidence type="ECO:0000256" key="15">
    <source>
        <dbReference type="SAM" id="SignalP"/>
    </source>
</evidence>
<evidence type="ECO:0000256" key="5">
    <source>
        <dbReference type="ARBA" id="ARBA00022729"/>
    </source>
</evidence>
<evidence type="ECO:0000259" key="16">
    <source>
        <dbReference type="Pfam" id="PF01299"/>
    </source>
</evidence>
<keyword evidence="10" id="KW-0325">Glycoprotein</keyword>
<feature type="transmembrane region" description="Helical" evidence="14">
    <location>
        <begin position="286"/>
        <end position="309"/>
    </location>
</feature>
<dbReference type="GO" id="GO:0005765">
    <property type="term" value="C:lysosomal membrane"/>
    <property type="evidence" value="ECO:0007669"/>
    <property type="project" value="UniProtKB-SubCell"/>
</dbReference>
<protein>
    <submittedName>
        <fullName evidence="18">Uncharacterized protein</fullName>
    </submittedName>
</protein>
<comment type="caution">
    <text evidence="18">The sequence shown here is derived from an EMBL/GenBank/DDBJ whole genome shotgun (WGS) entry which is preliminary data.</text>
</comment>
<keyword evidence="6" id="KW-0967">Endosome</keyword>
<comment type="subcellular location">
    <subcellularLocation>
        <location evidence="1">Cell membrane</location>
        <topology evidence="1">Single-pass type I membrane protein</topology>
    </subcellularLocation>
    <subcellularLocation>
        <location evidence="2">Endosome membrane</location>
        <topology evidence="2">Single-pass type I membrane protein</topology>
    </subcellularLocation>
    <subcellularLocation>
        <location evidence="12">Lysosome membrane</location>
        <topology evidence="12">Single-pass type I membrane protein</topology>
    </subcellularLocation>
</comment>
<evidence type="ECO:0000256" key="4">
    <source>
        <dbReference type="ARBA" id="ARBA00022692"/>
    </source>
</evidence>
<keyword evidence="4 12" id="KW-0812">Transmembrane</keyword>
<dbReference type="Pfam" id="PF21222">
    <property type="entry name" value="Lamp2_2nd"/>
    <property type="match status" value="1"/>
</dbReference>
<feature type="compositionally biased region" description="Low complexity" evidence="13">
    <location>
        <begin position="17"/>
        <end position="120"/>
    </location>
</feature>
<feature type="chain" id="PRO_5044876003" evidence="15">
    <location>
        <begin position="22"/>
        <end position="322"/>
    </location>
</feature>
<evidence type="ECO:0000256" key="7">
    <source>
        <dbReference type="ARBA" id="ARBA00022989"/>
    </source>
</evidence>
<reference evidence="18 19" key="1">
    <citation type="submission" date="2024-09" db="EMBL/GenBank/DDBJ databases">
        <title>A chromosome-level genome assembly of Gray's grenadier anchovy, Coilia grayii.</title>
        <authorList>
            <person name="Fu Z."/>
        </authorList>
    </citation>
    <scope>NUCLEOTIDE SEQUENCE [LARGE SCALE GENOMIC DNA]</scope>
    <source>
        <strain evidence="18">G4</strain>
        <tissue evidence="18">Muscle</tissue>
    </source>
</reference>
<evidence type="ECO:0000259" key="17">
    <source>
        <dbReference type="Pfam" id="PF21222"/>
    </source>
</evidence>
<dbReference type="PANTHER" id="PTHR11506">
    <property type="entry name" value="LYSOSOME-ASSOCIATED MEMBRANE GLYCOPROTEIN"/>
    <property type="match status" value="1"/>
</dbReference>
<name>A0ABD1IQI8_9TELE</name>
<evidence type="ECO:0000256" key="13">
    <source>
        <dbReference type="SAM" id="MobiDB-lite"/>
    </source>
</evidence>
<dbReference type="PROSITE" id="PS51407">
    <property type="entry name" value="LAMP_3"/>
    <property type="match status" value="1"/>
</dbReference>
<dbReference type="Pfam" id="PF01299">
    <property type="entry name" value="Lamp2-like_luminal"/>
    <property type="match status" value="1"/>
</dbReference>
<keyword evidence="3" id="KW-1003">Cell membrane</keyword>
<comment type="similarity">
    <text evidence="12">Belongs to the LAMP family.</text>
</comment>
<gene>
    <name evidence="18" type="ORF">ACEWY4_026737</name>
</gene>
<dbReference type="PRINTS" id="PR00336">
    <property type="entry name" value="LYSASSOCTDMP"/>
</dbReference>
<dbReference type="EMBL" id="JBHFQA010000024">
    <property type="protein sequence ID" value="KAL2077233.1"/>
    <property type="molecule type" value="Genomic_DNA"/>
</dbReference>
<dbReference type="GO" id="GO:0010008">
    <property type="term" value="C:endosome membrane"/>
    <property type="evidence" value="ECO:0007669"/>
    <property type="project" value="UniProtKB-SubCell"/>
</dbReference>
<evidence type="ECO:0000256" key="11">
    <source>
        <dbReference type="ARBA" id="ARBA00023228"/>
    </source>
</evidence>
<evidence type="ECO:0000256" key="12">
    <source>
        <dbReference type="PROSITE-ProRule" id="PRU00740"/>
    </source>
</evidence>
<keyword evidence="8 12" id="KW-0472">Membrane</keyword>
<accession>A0ABD1IQI8</accession>
<dbReference type="GO" id="GO:0005886">
    <property type="term" value="C:plasma membrane"/>
    <property type="evidence" value="ECO:0007669"/>
    <property type="project" value="UniProtKB-SubCell"/>
</dbReference>
<dbReference type="InterPro" id="IPR048524">
    <property type="entry name" value="Lamp2-like_TM"/>
</dbReference>
<feature type="domain" description="Lysosome-associated membrane glycoprotein 2-like luminal" evidence="16">
    <location>
        <begin position="128"/>
        <end position="269"/>
    </location>
</feature>
<proteinExistence type="inferred from homology"/>
<dbReference type="InterPro" id="IPR002000">
    <property type="entry name" value="Lysosome-assoc_membr_glycop"/>
</dbReference>